<dbReference type="Proteomes" id="UP000233458">
    <property type="component" value="Chromosome"/>
</dbReference>
<evidence type="ECO:0000256" key="1">
    <source>
        <dbReference type="PROSITE-ProRule" id="PRU00473"/>
    </source>
</evidence>
<reference evidence="5 6" key="1">
    <citation type="submission" date="2017-10" db="EMBL/GenBank/DDBJ databases">
        <title>Biodiversity and function of Thalassospira species in the particle-attached aromatic-hydrocarbon-degrading consortia from the surface seawater of the China South Sea.</title>
        <authorList>
            <person name="Dong C."/>
            <person name="Liu R."/>
            <person name="Shao Z."/>
        </authorList>
    </citation>
    <scope>NUCLEOTIDE SEQUENCE [LARGE SCALE GENOMIC DNA]</scope>
    <source>
        <strain evidence="5 6">CSC3H3</strain>
    </source>
</reference>
<feature type="region of interest" description="Disordered" evidence="2">
    <location>
        <begin position="279"/>
        <end position="434"/>
    </location>
</feature>
<dbReference type="RefSeq" id="WP_101284370.1">
    <property type="nucleotide sequence ID" value="NZ_CP024199.1"/>
</dbReference>
<protein>
    <submittedName>
        <fullName evidence="5">Lysophospholipase</fullName>
    </submittedName>
</protein>
<name>A0ABM6Q7H6_9PROT</name>
<dbReference type="PROSITE" id="PS51123">
    <property type="entry name" value="OMPA_2"/>
    <property type="match status" value="1"/>
</dbReference>
<gene>
    <name evidence="5" type="ORF">CSC3H3_06795</name>
</gene>
<dbReference type="InterPro" id="IPR006665">
    <property type="entry name" value="OmpA-like"/>
</dbReference>
<accession>A0ABM6Q7H6</accession>
<feature type="region of interest" description="Disordered" evidence="2">
    <location>
        <begin position="211"/>
        <end position="236"/>
    </location>
</feature>
<keyword evidence="1" id="KW-0472">Membrane</keyword>
<dbReference type="CDD" id="cd07185">
    <property type="entry name" value="OmpA_C-like"/>
    <property type="match status" value="1"/>
</dbReference>
<dbReference type="Gene3D" id="3.30.1330.60">
    <property type="entry name" value="OmpA-like domain"/>
    <property type="match status" value="1"/>
</dbReference>
<feature type="compositionally biased region" description="Low complexity" evidence="2">
    <location>
        <begin position="310"/>
        <end position="327"/>
    </location>
</feature>
<dbReference type="SUPFAM" id="SSF103088">
    <property type="entry name" value="OmpA-like"/>
    <property type="match status" value="1"/>
</dbReference>
<feature type="chain" id="PRO_5047473990" evidence="3">
    <location>
        <begin position="29"/>
        <end position="527"/>
    </location>
</feature>
<proteinExistence type="predicted"/>
<dbReference type="InterPro" id="IPR036737">
    <property type="entry name" value="OmpA-like_sf"/>
</dbReference>
<feature type="compositionally biased region" description="Low complexity" evidence="2">
    <location>
        <begin position="215"/>
        <end position="236"/>
    </location>
</feature>
<feature type="signal peptide" evidence="3">
    <location>
        <begin position="1"/>
        <end position="28"/>
    </location>
</feature>
<evidence type="ECO:0000259" key="4">
    <source>
        <dbReference type="PROSITE" id="PS51123"/>
    </source>
</evidence>
<keyword evidence="6" id="KW-1185">Reference proteome</keyword>
<feature type="compositionally biased region" description="Basic and acidic residues" evidence="2">
    <location>
        <begin position="378"/>
        <end position="398"/>
    </location>
</feature>
<evidence type="ECO:0000313" key="5">
    <source>
        <dbReference type="EMBL" id="AUG52454.1"/>
    </source>
</evidence>
<evidence type="ECO:0000256" key="2">
    <source>
        <dbReference type="SAM" id="MobiDB-lite"/>
    </source>
</evidence>
<evidence type="ECO:0000313" key="6">
    <source>
        <dbReference type="Proteomes" id="UP000233458"/>
    </source>
</evidence>
<dbReference type="Pfam" id="PF00691">
    <property type="entry name" value="OmpA"/>
    <property type="match status" value="1"/>
</dbReference>
<feature type="domain" description="OmpA-like" evidence="4">
    <location>
        <begin position="419"/>
        <end position="527"/>
    </location>
</feature>
<sequence>MKGNTKISAIAFAAALGTLMVTSQGAYAGPFSPVMPGNDVQVDLGVLDQLDDRDASQRNLSSPNSSAQRIQIDSQLLIYPRTTPKSRFLAPQLLLTPPAGTSRIDTSNAPRNSSLDDIETVVIDGAGVLPSANDAPQQPALKLHQPEDRITLRPPVSFPARPAVERIETAPVSRSFSSTGNLGGSINNADLNDDGATQIIHLVQPTPHNVDGLPRTRPAQPAAAPASAPLATPAATPVTNAQPASLLVPAGGTNNAAPAAPVNAPARVMQVADNAPAVAVPSAPKVSEPKIDTPREAPKNKMPVPEVKTAPLPNAQKPAAKQPAAGPSTTPVPLKKENEVKSPPSPAPDTTTSPQEMLDKQSGNMPKPPTPKQTAQKAEPKPVAKPEVKPEAKPEPRTKPQVAPRETASAPASMPAEKPASAPAGGDYSLPFAENSFELDPSAQKSLDKVIGTLARNGDLRVQLQAYAAGESQNASKARRLSLSRALQVRSYLIDGGVRSTRIDVRALGANVPSGPADRVDVKTVQR</sequence>
<evidence type="ECO:0000256" key="3">
    <source>
        <dbReference type="SAM" id="SignalP"/>
    </source>
</evidence>
<organism evidence="5 6">
    <name type="scientific">Thalassospira marina</name>
    <dbReference type="NCBI Taxonomy" id="2048283"/>
    <lineage>
        <taxon>Bacteria</taxon>
        <taxon>Pseudomonadati</taxon>
        <taxon>Pseudomonadota</taxon>
        <taxon>Alphaproteobacteria</taxon>
        <taxon>Rhodospirillales</taxon>
        <taxon>Thalassospiraceae</taxon>
        <taxon>Thalassospira</taxon>
    </lineage>
</organism>
<dbReference type="EMBL" id="CP024199">
    <property type="protein sequence ID" value="AUG52454.1"/>
    <property type="molecule type" value="Genomic_DNA"/>
</dbReference>
<feature type="compositionally biased region" description="Basic and acidic residues" evidence="2">
    <location>
        <begin position="287"/>
        <end position="299"/>
    </location>
</feature>
<keyword evidence="3" id="KW-0732">Signal</keyword>